<evidence type="ECO:0000313" key="2">
    <source>
        <dbReference type="Proteomes" id="UP000187406"/>
    </source>
</evidence>
<dbReference type="OrthoDB" id="1750575at2759"/>
<feature type="non-terminal residue" evidence="1">
    <location>
        <position position="135"/>
    </location>
</feature>
<gene>
    <name evidence="1" type="ORF">CFOL_v3_24404</name>
</gene>
<dbReference type="PANTHER" id="PTHR37610:SF40">
    <property type="entry name" value="OS01G0909600 PROTEIN"/>
    <property type="match status" value="1"/>
</dbReference>
<keyword evidence="2" id="KW-1185">Reference proteome</keyword>
<sequence>RGFSDFLTGASKKPAEQGDAQNKWVTTNYLIMSHLLNSMEPTVARGYLWTLQTDIWISAEKTFSKKKNTSQCYEIQYYSTLKGLWHELDYYGPSNAINPIDAATFQEWQDNHRLFNFLAGLNVEFEPIRAQILST</sequence>
<proteinExistence type="predicted"/>
<reference evidence="2" key="1">
    <citation type="submission" date="2016-04" db="EMBL/GenBank/DDBJ databases">
        <title>Cephalotus genome sequencing.</title>
        <authorList>
            <person name="Fukushima K."/>
            <person name="Hasebe M."/>
            <person name="Fang X."/>
        </authorList>
    </citation>
    <scope>NUCLEOTIDE SEQUENCE [LARGE SCALE GENOMIC DNA]</scope>
    <source>
        <strain evidence="2">cv. St1</strain>
    </source>
</reference>
<comment type="caution">
    <text evidence="1">The sequence shown here is derived from an EMBL/GenBank/DDBJ whole genome shotgun (WGS) entry which is preliminary data.</text>
</comment>
<dbReference type="AlphaFoldDB" id="A0A1Q3CL80"/>
<feature type="non-terminal residue" evidence="1">
    <location>
        <position position="1"/>
    </location>
</feature>
<evidence type="ECO:0000313" key="1">
    <source>
        <dbReference type="EMBL" id="GAV80945.1"/>
    </source>
</evidence>
<dbReference type="EMBL" id="BDDD01002292">
    <property type="protein sequence ID" value="GAV80945.1"/>
    <property type="molecule type" value="Genomic_DNA"/>
</dbReference>
<dbReference type="PANTHER" id="PTHR37610">
    <property type="entry name" value="CCHC-TYPE DOMAIN-CONTAINING PROTEIN"/>
    <property type="match status" value="1"/>
</dbReference>
<name>A0A1Q3CL80_CEPFO</name>
<dbReference type="Proteomes" id="UP000187406">
    <property type="component" value="Unassembled WGS sequence"/>
</dbReference>
<accession>A0A1Q3CL80</accession>
<protein>
    <submittedName>
        <fullName evidence="1">UBN2_3 domain-containing protein</fullName>
    </submittedName>
</protein>
<dbReference type="InParanoid" id="A0A1Q3CL80"/>
<organism evidence="1 2">
    <name type="scientific">Cephalotus follicularis</name>
    <name type="common">Albany pitcher plant</name>
    <dbReference type="NCBI Taxonomy" id="3775"/>
    <lineage>
        <taxon>Eukaryota</taxon>
        <taxon>Viridiplantae</taxon>
        <taxon>Streptophyta</taxon>
        <taxon>Embryophyta</taxon>
        <taxon>Tracheophyta</taxon>
        <taxon>Spermatophyta</taxon>
        <taxon>Magnoliopsida</taxon>
        <taxon>eudicotyledons</taxon>
        <taxon>Gunneridae</taxon>
        <taxon>Pentapetalae</taxon>
        <taxon>rosids</taxon>
        <taxon>fabids</taxon>
        <taxon>Oxalidales</taxon>
        <taxon>Cephalotaceae</taxon>
        <taxon>Cephalotus</taxon>
    </lineage>
</organism>